<feature type="binding site" description="in other chain" evidence="9">
    <location>
        <position position="195"/>
    </location>
    <ligand>
        <name>substrate</name>
        <note>ligand shared between dimeric partners</note>
    </ligand>
</feature>
<dbReference type="eggNOG" id="COG0362">
    <property type="taxonomic scope" value="Bacteria"/>
</dbReference>
<dbReference type="Gene3D" id="1.10.1040.10">
    <property type="entry name" value="N-(1-d-carboxylethyl)-l-norvaline Dehydrogenase, domain 2"/>
    <property type="match status" value="1"/>
</dbReference>
<dbReference type="GO" id="GO:0006098">
    <property type="term" value="P:pentose-phosphate shunt"/>
    <property type="evidence" value="ECO:0007669"/>
    <property type="project" value="UniProtKB-UniPathway"/>
</dbReference>
<feature type="binding site" evidence="9">
    <location>
        <position position="446"/>
    </location>
    <ligand>
        <name>substrate</name>
        <note>ligand shared between dimeric partners</note>
    </ligand>
</feature>
<feature type="binding site" evidence="9">
    <location>
        <position position="452"/>
    </location>
    <ligand>
        <name>substrate</name>
        <note>ligand shared between dimeric partners</note>
    </ligand>
</feature>
<dbReference type="GO" id="GO:0050661">
    <property type="term" value="F:NADP binding"/>
    <property type="evidence" value="ECO:0007669"/>
    <property type="project" value="InterPro"/>
</dbReference>
<dbReference type="Pfam" id="PF00393">
    <property type="entry name" value="6PGD"/>
    <property type="match status" value="1"/>
</dbReference>
<evidence type="ECO:0000256" key="6">
    <source>
        <dbReference type="ARBA" id="ARBA00023126"/>
    </source>
</evidence>
<dbReference type="FunFam" id="1.10.1040.10:FF:000032">
    <property type="entry name" value="6-phosphogluconate dehydrogenase, decarboxylating"/>
    <property type="match status" value="1"/>
</dbReference>
<feature type="binding site" description="in other chain" evidence="9">
    <location>
        <position position="290"/>
    </location>
    <ligand>
        <name>substrate</name>
        <note>ligand shared between dimeric partners</note>
    </ligand>
</feature>
<dbReference type="InterPro" id="IPR008927">
    <property type="entry name" value="6-PGluconate_DH-like_C_sf"/>
</dbReference>
<evidence type="ECO:0000313" key="13">
    <source>
        <dbReference type="Proteomes" id="UP000027982"/>
    </source>
</evidence>
<accession>A0A068NVR8</accession>
<proteinExistence type="inferred from homology"/>
<comment type="similarity">
    <text evidence="1 7 10">Belongs to the 6-phosphogluconate dehydrogenase family.</text>
</comment>
<evidence type="ECO:0000256" key="4">
    <source>
        <dbReference type="ARBA" id="ARBA00023002"/>
    </source>
</evidence>
<dbReference type="PRINTS" id="PR00076">
    <property type="entry name" value="6PGDHDRGNASE"/>
</dbReference>
<keyword evidence="4 7" id="KW-0560">Oxidoreductase</keyword>
<dbReference type="InterPro" id="IPR006113">
    <property type="entry name" value="6PGDH_Gnd/GntZ"/>
</dbReference>
<dbReference type="RefSeq" id="WP_025228642.1">
    <property type="nucleotide sequence ID" value="NZ_CP007139.1"/>
</dbReference>
<keyword evidence="13" id="KW-1185">Reference proteome</keyword>
<dbReference type="Gene3D" id="3.40.50.720">
    <property type="entry name" value="NAD(P)-binding Rossmann-like Domain"/>
    <property type="match status" value="1"/>
</dbReference>
<keyword evidence="5 10" id="KW-0311">Gluconate utilization</keyword>
<gene>
    <name evidence="12" type="ORF">OP10G_4094</name>
</gene>
<evidence type="ECO:0000313" key="12">
    <source>
        <dbReference type="EMBL" id="AIE87462.1"/>
    </source>
</evidence>
<dbReference type="InterPro" id="IPR013328">
    <property type="entry name" value="6PGD_dom2"/>
</dbReference>
<dbReference type="InterPro" id="IPR006183">
    <property type="entry name" value="Pgluconate_DH"/>
</dbReference>
<dbReference type="AlphaFoldDB" id="A0A068NVR8"/>
<comment type="function">
    <text evidence="7">Catalyzes the oxidative decarboxylation of 6-phosphogluconate to ribulose 5-phosphate and CO(2), with concomitant reduction of NADP to NADPH.</text>
</comment>
<keyword evidence="6 7" id="KW-0570">Pentose shunt</keyword>
<dbReference type="InterPro" id="IPR006114">
    <property type="entry name" value="6PGDH_C"/>
</dbReference>
<dbReference type="STRING" id="661478.OP10G_4094"/>
<keyword evidence="3 7" id="KW-0521">NADP</keyword>
<dbReference type="Gene3D" id="1.20.5.320">
    <property type="entry name" value="6-Phosphogluconate Dehydrogenase, domain 3"/>
    <property type="match status" value="1"/>
</dbReference>
<dbReference type="UniPathway" id="UPA00115">
    <property type="reaction ID" value="UER00410"/>
</dbReference>
<evidence type="ECO:0000256" key="9">
    <source>
        <dbReference type="PIRSR" id="PIRSR000109-2"/>
    </source>
</evidence>
<evidence type="ECO:0000256" key="2">
    <source>
        <dbReference type="ARBA" id="ARBA00011738"/>
    </source>
</evidence>
<dbReference type="Pfam" id="PF03446">
    <property type="entry name" value="NAD_binding_2"/>
    <property type="match status" value="1"/>
</dbReference>
<feature type="binding site" description="in other chain" evidence="9">
    <location>
        <position position="107"/>
    </location>
    <ligand>
        <name>substrate</name>
        <note>ligand shared between dimeric partners</note>
    </ligand>
</feature>
<dbReference type="PANTHER" id="PTHR11811">
    <property type="entry name" value="6-PHOSPHOGLUCONATE DEHYDROGENASE"/>
    <property type="match status" value="1"/>
</dbReference>
<evidence type="ECO:0000256" key="1">
    <source>
        <dbReference type="ARBA" id="ARBA00008419"/>
    </source>
</evidence>
<protein>
    <recommendedName>
        <fullName evidence="7 10">6-phosphogluconate dehydrogenase, decarboxylating</fullName>
        <ecNumber evidence="7 10">1.1.1.44</ecNumber>
    </recommendedName>
</protein>
<evidence type="ECO:0000256" key="8">
    <source>
        <dbReference type="PIRSR" id="PIRSR000109-1"/>
    </source>
</evidence>
<dbReference type="NCBIfam" id="TIGR00873">
    <property type="entry name" value="gnd"/>
    <property type="match status" value="1"/>
</dbReference>
<dbReference type="InterPro" id="IPR006115">
    <property type="entry name" value="6PGDH_NADP-bd"/>
</dbReference>
<dbReference type="SUPFAM" id="SSF48179">
    <property type="entry name" value="6-phosphogluconate dehydrogenase C-terminal domain-like"/>
    <property type="match status" value="1"/>
</dbReference>
<feature type="binding site" description="in other chain" evidence="9">
    <location>
        <begin position="190"/>
        <end position="191"/>
    </location>
    <ligand>
        <name>substrate</name>
        <note>ligand shared between dimeric partners</note>
    </ligand>
</feature>
<organism evidence="12 13">
    <name type="scientific">Fimbriimonas ginsengisoli Gsoil 348</name>
    <dbReference type="NCBI Taxonomy" id="661478"/>
    <lineage>
        <taxon>Bacteria</taxon>
        <taxon>Bacillati</taxon>
        <taxon>Armatimonadota</taxon>
        <taxon>Fimbriimonadia</taxon>
        <taxon>Fimbriimonadales</taxon>
        <taxon>Fimbriimonadaceae</taxon>
        <taxon>Fimbriimonas</taxon>
    </lineage>
</organism>
<dbReference type="HOGENOM" id="CLU_024540_4_2_0"/>
<evidence type="ECO:0000259" key="11">
    <source>
        <dbReference type="SMART" id="SM01350"/>
    </source>
</evidence>
<evidence type="ECO:0000256" key="10">
    <source>
        <dbReference type="RuleBase" id="RU000485"/>
    </source>
</evidence>
<dbReference type="Proteomes" id="UP000027982">
    <property type="component" value="Chromosome"/>
</dbReference>
<sequence>MSENTNEPQYDFGIMGLGTMGRALLLNMADHGNAVCGWNRDPSKAQAVQEETGGKVGGFSDLGLFVAAIRKPRAIMILVPAGGPTDGVLQGLHPYLDPGDFVIDGGNAHFKDTERRITEMGEFGFGFMGMGVSGGEKGARYGPSMMPGGTPEQYERIRPILESVAAKYDGEPCVALMGARSGGHYVKMVHNGIEYAVMQLIAETYDILHRAQGRGNDDLAQMFGRWNQGELQSFLVEITSIVLAEKDGDKSLVDLISDKAKSKGTGKWTSQDAMDLGMPVPSIDAAVNAREVSGYKGDREAAEKLYGTPLLGNVSDIAEGDLEKALLASMILCYAQGLAQIRAASDEYKYGTDLPTVAKVWRAGCIIRSRELAHIQAAYANRTDLPNLLLDQDYSRRLHDLIPALRKVVVSATAAGIPIPAYAASLNYFDSYRTGRLPANLIQAQRDLFGAHTYERLDKEGSFHTQWE</sequence>
<dbReference type="NCBIfam" id="NF006765">
    <property type="entry name" value="PRK09287.1"/>
    <property type="match status" value="1"/>
</dbReference>
<name>A0A068NVR8_FIMGI</name>
<dbReference type="PIRSF" id="PIRSF000109">
    <property type="entry name" value="6PGD"/>
    <property type="match status" value="1"/>
</dbReference>
<comment type="catalytic activity">
    <reaction evidence="7 10">
        <text>6-phospho-D-gluconate + NADP(+) = D-ribulose 5-phosphate + CO2 + NADPH</text>
        <dbReference type="Rhea" id="RHEA:10116"/>
        <dbReference type="ChEBI" id="CHEBI:16526"/>
        <dbReference type="ChEBI" id="CHEBI:57783"/>
        <dbReference type="ChEBI" id="CHEBI:58121"/>
        <dbReference type="ChEBI" id="CHEBI:58349"/>
        <dbReference type="ChEBI" id="CHEBI:58759"/>
        <dbReference type="EC" id="1.1.1.44"/>
    </reaction>
</comment>
<dbReference type="GO" id="GO:0019521">
    <property type="term" value="P:D-gluconate metabolic process"/>
    <property type="evidence" value="ECO:0007669"/>
    <property type="project" value="UniProtKB-KW"/>
</dbReference>
<dbReference type="EC" id="1.1.1.44" evidence="7 10"/>
<reference evidence="12 13" key="1">
    <citation type="journal article" date="2014" name="PLoS ONE">
        <title>The first complete genome sequence of the class fimbriimonadia in the phylum armatimonadetes.</title>
        <authorList>
            <person name="Hu Z.Y."/>
            <person name="Wang Y.Z."/>
            <person name="Im W.T."/>
            <person name="Wang S.Y."/>
            <person name="Zhao G.P."/>
            <person name="Zheng H.J."/>
            <person name="Quan Z.X."/>
        </authorList>
    </citation>
    <scope>NUCLEOTIDE SEQUENCE [LARGE SCALE GENOMIC DNA]</scope>
    <source>
        <strain evidence="12">Gsoil 348</strain>
    </source>
</reference>
<dbReference type="SUPFAM" id="SSF51735">
    <property type="entry name" value="NAD(P)-binding Rossmann-fold domains"/>
    <property type="match status" value="1"/>
</dbReference>
<dbReference type="GO" id="GO:0004616">
    <property type="term" value="F:phosphogluconate dehydrogenase (decarboxylating) activity"/>
    <property type="evidence" value="ECO:0007669"/>
    <property type="project" value="UniProtKB-EC"/>
</dbReference>
<dbReference type="KEGG" id="fgi:OP10G_4094"/>
<evidence type="ECO:0000256" key="5">
    <source>
        <dbReference type="ARBA" id="ARBA00023064"/>
    </source>
</evidence>
<feature type="binding site" description="in other chain" evidence="9">
    <location>
        <begin position="133"/>
        <end position="135"/>
    </location>
    <ligand>
        <name>substrate</name>
        <note>ligand shared between dimeric partners</note>
    </ligand>
</feature>
<feature type="binding site" description="in other chain" evidence="9">
    <location>
        <position position="263"/>
    </location>
    <ligand>
        <name>substrate</name>
        <note>ligand shared between dimeric partners</note>
    </ligand>
</feature>
<evidence type="ECO:0000256" key="3">
    <source>
        <dbReference type="ARBA" id="ARBA00022857"/>
    </source>
</evidence>
<evidence type="ECO:0000256" key="7">
    <source>
        <dbReference type="PIRNR" id="PIRNR000109"/>
    </source>
</evidence>
<dbReference type="SMART" id="SM01350">
    <property type="entry name" value="6PGD"/>
    <property type="match status" value="1"/>
</dbReference>
<feature type="active site" description="Proton acceptor" evidence="8">
    <location>
        <position position="187"/>
    </location>
</feature>
<dbReference type="OrthoDB" id="9804542at2"/>
<dbReference type="InterPro" id="IPR036291">
    <property type="entry name" value="NAD(P)-bd_dom_sf"/>
</dbReference>
<dbReference type="EMBL" id="CP007139">
    <property type="protein sequence ID" value="AIE87462.1"/>
    <property type="molecule type" value="Genomic_DNA"/>
</dbReference>
<feature type="active site" description="Proton donor" evidence="8">
    <location>
        <position position="194"/>
    </location>
</feature>
<dbReference type="FunFam" id="1.20.5.320:FF:000001">
    <property type="entry name" value="6-phosphogluconate dehydrogenase, decarboxylating"/>
    <property type="match status" value="1"/>
</dbReference>
<comment type="pathway">
    <text evidence="7 10">Carbohydrate degradation; pentose phosphate pathway; D-ribulose 5-phosphate from D-glucose 6-phosphate (oxidative stage): step 3/3.</text>
</comment>
<comment type="subunit">
    <text evidence="2 7">Homodimer.</text>
</comment>
<feature type="domain" description="6-phosphogluconate dehydrogenase C-terminal" evidence="11">
    <location>
        <begin position="183"/>
        <end position="468"/>
    </location>
</feature>